<accession>A0A644VUQ1</accession>
<dbReference type="EMBL" id="VSSQ01000457">
    <property type="protein sequence ID" value="MPL95165.1"/>
    <property type="molecule type" value="Genomic_DNA"/>
</dbReference>
<comment type="caution">
    <text evidence="1">The sequence shown here is derived from an EMBL/GenBank/DDBJ whole genome shotgun (WGS) entry which is preliminary data.</text>
</comment>
<name>A0A644VUQ1_9ZZZZ</name>
<evidence type="ECO:0000313" key="1">
    <source>
        <dbReference type="EMBL" id="MPL95165.1"/>
    </source>
</evidence>
<gene>
    <name evidence="1" type="ORF">SDC9_41332</name>
</gene>
<dbReference type="AlphaFoldDB" id="A0A644VUQ1"/>
<evidence type="ECO:0008006" key="2">
    <source>
        <dbReference type="Google" id="ProtNLM"/>
    </source>
</evidence>
<protein>
    <recommendedName>
        <fullName evidence="2">Smr domain-containing protein</fullName>
    </recommendedName>
</protein>
<proteinExistence type="predicted"/>
<sequence length="116" mass="13286">MPSNLREINLEEGKPLADAAVRRLTFELHQSRRMGISVLKIIHGYGSSGTGGRIRLEARKYLARLKYTGEIITFIPGEEFSIFSEDTRAAFLRCHDLRQDRDLDRHNNGVTFIILK</sequence>
<organism evidence="1">
    <name type="scientific">bioreactor metagenome</name>
    <dbReference type="NCBI Taxonomy" id="1076179"/>
    <lineage>
        <taxon>unclassified sequences</taxon>
        <taxon>metagenomes</taxon>
        <taxon>ecological metagenomes</taxon>
    </lineage>
</organism>
<reference evidence="1" key="1">
    <citation type="submission" date="2019-08" db="EMBL/GenBank/DDBJ databases">
        <authorList>
            <person name="Kucharzyk K."/>
            <person name="Murdoch R.W."/>
            <person name="Higgins S."/>
            <person name="Loffler F."/>
        </authorList>
    </citation>
    <scope>NUCLEOTIDE SEQUENCE</scope>
</reference>